<keyword evidence="2" id="KW-1185">Reference proteome</keyword>
<dbReference type="RefSeq" id="WP_194539423.1">
    <property type="nucleotide sequence ID" value="NZ_JACEFB010000015.1"/>
</dbReference>
<comment type="caution">
    <text evidence="1">The sequence shown here is derived from an EMBL/GenBank/DDBJ whole genome shotgun (WGS) entry which is preliminary data.</text>
</comment>
<accession>A0A7V9ACZ2</accession>
<proteinExistence type="predicted"/>
<gene>
    <name evidence="1" type="ORF">H0921_15470</name>
</gene>
<reference evidence="1 2" key="1">
    <citation type="submission" date="2020-07" db="EMBL/GenBank/DDBJ databases">
        <title>Thermogemmata thermophila gen. nov., sp. nov., a novel moderate thermophilic planctomycete from a Kamchatka hot spring.</title>
        <authorList>
            <person name="Elcheninov A.G."/>
            <person name="Podosokorskaya O.A."/>
            <person name="Kovaleva O.L."/>
            <person name="Novikov A."/>
            <person name="Bonch-Osmolovskaya E.A."/>
            <person name="Toshchakov S.V."/>
            <person name="Kublanov I.V."/>
        </authorList>
    </citation>
    <scope>NUCLEOTIDE SEQUENCE [LARGE SCALE GENOMIC DNA]</scope>
    <source>
        <strain evidence="1 2">2918</strain>
    </source>
</reference>
<evidence type="ECO:0000313" key="2">
    <source>
        <dbReference type="Proteomes" id="UP000542342"/>
    </source>
</evidence>
<protein>
    <submittedName>
        <fullName evidence="1">Uncharacterized protein</fullName>
    </submittedName>
</protein>
<dbReference type="AlphaFoldDB" id="A0A7V9ACZ2"/>
<name>A0A7V9ACZ2_9BACT</name>
<organism evidence="1 2">
    <name type="scientific">Thermogemmata fonticola</name>
    <dbReference type="NCBI Taxonomy" id="2755323"/>
    <lineage>
        <taxon>Bacteria</taxon>
        <taxon>Pseudomonadati</taxon>
        <taxon>Planctomycetota</taxon>
        <taxon>Planctomycetia</taxon>
        <taxon>Gemmatales</taxon>
        <taxon>Gemmataceae</taxon>
        <taxon>Thermogemmata</taxon>
    </lineage>
</organism>
<dbReference type="Proteomes" id="UP000542342">
    <property type="component" value="Unassembled WGS sequence"/>
</dbReference>
<sequence>MRPLKPSNAYNRNFSGGEYRPEEEEFLRALALYQKRQGRRFPTWCEVLYVIHCLGYRKVAPAVEPLDEVAAWREGTAQAEEAAEVEKLVAQLRQRWGIQAVQHRRK</sequence>
<evidence type="ECO:0000313" key="1">
    <source>
        <dbReference type="EMBL" id="MBA2227559.1"/>
    </source>
</evidence>
<dbReference type="EMBL" id="JACEFB010000015">
    <property type="protein sequence ID" value="MBA2227559.1"/>
    <property type="molecule type" value="Genomic_DNA"/>
</dbReference>